<organism evidence="8">
    <name type="scientific">marine sediment metagenome</name>
    <dbReference type="NCBI Taxonomy" id="412755"/>
    <lineage>
        <taxon>unclassified sequences</taxon>
        <taxon>metagenomes</taxon>
        <taxon>ecological metagenomes</taxon>
    </lineage>
</organism>
<evidence type="ECO:0000256" key="4">
    <source>
        <dbReference type="ARBA" id="ARBA00022989"/>
    </source>
</evidence>
<name>A0A0F9DT60_9ZZZZ</name>
<keyword evidence="2" id="KW-0813">Transport</keyword>
<proteinExistence type="predicted"/>
<comment type="caution">
    <text evidence="8">The sequence shown here is derived from an EMBL/GenBank/DDBJ whole genome shotgun (WGS) entry which is preliminary data.</text>
</comment>
<dbReference type="Pfam" id="PF00528">
    <property type="entry name" value="BPD_transp_1"/>
    <property type="match status" value="1"/>
</dbReference>
<evidence type="ECO:0000256" key="1">
    <source>
        <dbReference type="ARBA" id="ARBA00004651"/>
    </source>
</evidence>
<feature type="transmembrane region" description="Helical" evidence="6">
    <location>
        <begin position="57"/>
        <end position="79"/>
    </location>
</feature>
<comment type="subcellular location">
    <subcellularLocation>
        <location evidence="1">Cell membrane</location>
        <topology evidence="1">Multi-pass membrane protein</topology>
    </subcellularLocation>
</comment>
<accession>A0A0F9DT60</accession>
<gene>
    <name evidence="8" type="ORF">LCGC14_2451260</name>
</gene>
<dbReference type="EMBL" id="LAZR01037939">
    <property type="protein sequence ID" value="KKL20856.1"/>
    <property type="molecule type" value="Genomic_DNA"/>
</dbReference>
<dbReference type="PANTHER" id="PTHR43386">
    <property type="entry name" value="OLIGOPEPTIDE TRANSPORT SYSTEM PERMEASE PROTEIN APPC"/>
    <property type="match status" value="1"/>
</dbReference>
<reference evidence="8" key="1">
    <citation type="journal article" date="2015" name="Nature">
        <title>Complex archaea that bridge the gap between prokaryotes and eukaryotes.</title>
        <authorList>
            <person name="Spang A."/>
            <person name="Saw J.H."/>
            <person name="Jorgensen S.L."/>
            <person name="Zaremba-Niedzwiedzka K."/>
            <person name="Martijn J."/>
            <person name="Lind A.E."/>
            <person name="van Eijk R."/>
            <person name="Schleper C."/>
            <person name="Guy L."/>
            <person name="Ettema T.J."/>
        </authorList>
    </citation>
    <scope>NUCLEOTIDE SEQUENCE</scope>
</reference>
<dbReference type="GO" id="GO:0055085">
    <property type="term" value="P:transmembrane transport"/>
    <property type="evidence" value="ECO:0007669"/>
    <property type="project" value="InterPro"/>
</dbReference>
<dbReference type="PANTHER" id="PTHR43386:SF1">
    <property type="entry name" value="D,D-DIPEPTIDE TRANSPORT SYSTEM PERMEASE PROTEIN DDPC-RELATED"/>
    <property type="match status" value="1"/>
</dbReference>
<protein>
    <recommendedName>
        <fullName evidence="7">ABC transmembrane type-1 domain-containing protein</fullName>
    </recommendedName>
</protein>
<dbReference type="AlphaFoldDB" id="A0A0F9DT60"/>
<feature type="non-terminal residue" evidence="8">
    <location>
        <position position="1"/>
    </location>
</feature>
<evidence type="ECO:0000256" key="6">
    <source>
        <dbReference type="SAM" id="Phobius"/>
    </source>
</evidence>
<keyword evidence="4 6" id="KW-1133">Transmembrane helix</keyword>
<evidence type="ECO:0000256" key="3">
    <source>
        <dbReference type="ARBA" id="ARBA00022692"/>
    </source>
</evidence>
<dbReference type="InterPro" id="IPR000515">
    <property type="entry name" value="MetI-like"/>
</dbReference>
<sequence>IFPNVAALVVILASITLPLAILAEAAISFLGVGVPVPTPSWGADLTGPNRASALSGAWWPVFFPGIALSMVVLGFNMLGDAFRDISDPRLRGALGAGSGGGSRAGGI</sequence>
<evidence type="ECO:0000256" key="5">
    <source>
        <dbReference type="ARBA" id="ARBA00023136"/>
    </source>
</evidence>
<keyword evidence="3 6" id="KW-0812">Transmembrane</keyword>
<dbReference type="GO" id="GO:0005886">
    <property type="term" value="C:plasma membrane"/>
    <property type="evidence" value="ECO:0007669"/>
    <property type="project" value="UniProtKB-SubCell"/>
</dbReference>
<dbReference type="InterPro" id="IPR050366">
    <property type="entry name" value="BP-dependent_transpt_permease"/>
</dbReference>
<evidence type="ECO:0000259" key="7">
    <source>
        <dbReference type="Pfam" id="PF00528"/>
    </source>
</evidence>
<evidence type="ECO:0000313" key="8">
    <source>
        <dbReference type="EMBL" id="KKL20856.1"/>
    </source>
</evidence>
<evidence type="ECO:0000256" key="2">
    <source>
        <dbReference type="ARBA" id="ARBA00022448"/>
    </source>
</evidence>
<keyword evidence="5 6" id="KW-0472">Membrane</keyword>
<feature type="domain" description="ABC transmembrane type-1" evidence="7">
    <location>
        <begin position="1"/>
        <end position="91"/>
    </location>
</feature>